<evidence type="ECO:0000256" key="2">
    <source>
        <dbReference type="ARBA" id="ARBA00022747"/>
    </source>
</evidence>
<protein>
    <submittedName>
        <fullName evidence="6">Restriction endonuclease S subunits (Modular protein)</fullName>
    </submittedName>
</protein>
<dbReference type="REBASE" id="41289">
    <property type="entry name" value="S1.Mal20ZORF2078P"/>
</dbReference>
<proteinExistence type="inferred from homology"/>
<dbReference type="GO" id="GO:0003677">
    <property type="term" value="F:DNA binding"/>
    <property type="evidence" value="ECO:0007669"/>
    <property type="project" value="UniProtKB-KW"/>
</dbReference>
<evidence type="ECO:0000256" key="3">
    <source>
        <dbReference type="ARBA" id="ARBA00023125"/>
    </source>
</evidence>
<evidence type="ECO:0000313" key="6">
    <source>
        <dbReference type="EMBL" id="CCE23759.1"/>
    </source>
</evidence>
<feature type="domain" description="Type I restriction modification DNA specificity" evidence="5">
    <location>
        <begin position="215"/>
        <end position="385"/>
    </location>
</feature>
<dbReference type="KEGG" id="mah:MEALZ_2073"/>
<dbReference type="AlphaFoldDB" id="G4T424"/>
<keyword evidence="2" id="KW-0680">Restriction system</keyword>
<keyword evidence="6" id="KW-0540">Nuclease</keyword>
<sequence length="407" mass="46075">MHVPDGWKLVELVNLSKNEKNSFVIGPFGSDLVQSDYRCNGVPVVFVRDVKRNRFEWVSNVYVTKEKAEKLVAHSVKSNDILITKMGLPPGIAALYPMNILPGVITADIIRLRPNLSLTDPIFLCSVLNSYSISKQVYFRTGGQTRPKLTLADYRTIKILLPSLPEQQKIAQILSTWDKAVEKLEALIAAKQKRKKALMQQLLTGKKRFAGFEGEWKTFHLAELFKERNETGHVGLNLLSITREKGVIPRNEVERKDTSNDNKSKYLRICAGDIGYNTMRMWQGVSALSTLEGIISPAYTVCIPTDKIDGKFAAYLFKSMPIVHLFQRYSQGLTSDTWNLKFHHFGEIKVYISEDVQEQKKIASVLSAADTEIQTHQKQLATLKQQKKGLMQQLLTGKKRVKVEAHV</sequence>
<gene>
    <name evidence="6" type="ordered locus">MEALZ_2073</name>
</gene>
<dbReference type="GO" id="GO:0009307">
    <property type="term" value="P:DNA restriction-modification system"/>
    <property type="evidence" value="ECO:0007669"/>
    <property type="project" value="UniProtKB-KW"/>
</dbReference>
<dbReference type="Gene3D" id="1.10.287.1120">
    <property type="entry name" value="Bipartite methylase S protein"/>
    <property type="match status" value="1"/>
</dbReference>
<accession>G4T424</accession>
<keyword evidence="4" id="KW-0175">Coiled coil</keyword>
<dbReference type="HOGENOM" id="CLU_021095_0_1_6"/>
<keyword evidence="6" id="KW-0378">Hydrolase</keyword>
<dbReference type="RefSeq" id="WP_014148549.1">
    <property type="nucleotide sequence ID" value="NC_016112.1"/>
</dbReference>
<dbReference type="PANTHER" id="PTHR30408">
    <property type="entry name" value="TYPE-1 RESTRICTION ENZYME ECOKI SPECIFICITY PROTEIN"/>
    <property type="match status" value="1"/>
</dbReference>
<dbReference type="InterPro" id="IPR044946">
    <property type="entry name" value="Restrct_endonuc_typeI_TRD_sf"/>
</dbReference>
<organism evidence="6 7">
    <name type="scientific">Methylotuvimicrobium alcaliphilum (strain DSM 19304 / NCIMB 14124 / VKM B-2133 / 20Z)</name>
    <name type="common">Methylomicrobium alcaliphilum</name>
    <dbReference type="NCBI Taxonomy" id="1091494"/>
    <lineage>
        <taxon>Bacteria</taxon>
        <taxon>Pseudomonadati</taxon>
        <taxon>Pseudomonadota</taxon>
        <taxon>Gammaproteobacteria</taxon>
        <taxon>Methylococcales</taxon>
        <taxon>Methylococcaceae</taxon>
        <taxon>Methylotuvimicrobium</taxon>
    </lineage>
</organism>
<comment type="similarity">
    <text evidence="1">Belongs to the type-I restriction system S methylase family.</text>
</comment>
<reference evidence="7" key="1">
    <citation type="journal article" date="2012" name="J. Bacteriol.">
        <title>Genome sequence of the haloalkaliphilic methanotrophic bacterium Methylomicrobium alcaliphilum 20Z.</title>
        <authorList>
            <person name="Vuilleumier S."/>
            <person name="Khmelenina V.N."/>
            <person name="Bringel F."/>
            <person name="Reshetnikov A.S."/>
            <person name="Lajus A."/>
            <person name="Mangenot S."/>
            <person name="Rouy Z."/>
            <person name="Op den Camp H.J."/>
            <person name="Jetten M.S."/>
            <person name="Dispirito A.A."/>
            <person name="Dunfield P."/>
            <person name="Klotz M.G."/>
            <person name="Semrau J.D."/>
            <person name="Stein L.Y."/>
            <person name="Barbe V."/>
            <person name="Medigue C."/>
            <person name="Trotsenko Y.A."/>
            <person name="Kalyuzhnaya M.G."/>
        </authorList>
    </citation>
    <scope>NUCLEOTIDE SEQUENCE [LARGE SCALE GENOMIC DNA]</scope>
    <source>
        <strain evidence="7">DSM 19304 / NCIMB 14124 / VKM B-2133 / 20Z</strain>
    </source>
</reference>
<evidence type="ECO:0000259" key="5">
    <source>
        <dbReference type="Pfam" id="PF01420"/>
    </source>
</evidence>
<dbReference type="STRING" id="1091494.MEALZ_2073"/>
<evidence type="ECO:0000256" key="1">
    <source>
        <dbReference type="ARBA" id="ARBA00010923"/>
    </source>
</evidence>
<dbReference type="GO" id="GO:0004519">
    <property type="term" value="F:endonuclease activity"/>
    <property type="evidence" value="ECO:0007669"/>
    <property type="project" value="UniProtKB-KW"/>
</dbReference>
<dbReference type="PANTHER" id="PTHR30408:SF12">
    <property type="entry name" value="TYPE I RESTRICTION ENZYME MJAVIII SPECIFICITY SUBUNIT"/>
    <property type="match status" value="1"/>
</dbReference>
<feature type="coiled-coil region" evidence="4">
    <location>
        <begin position="366"/>
        <end position="393"/>
    </location>
</feature>
<dbReference type="PATRIC" id="fig|271065.3.peg.2131"/>
<name>G4T424_META2</name>
<keyword evidence="7" id="KW-1185">Reference proteome</keyword>
<dbReference type="SUPFAM" id="SSF116734">
    <property type="entry name" value="DNA methylase specificity domain"/>
    <property type="match status" value="2"/>
</dbReference>
<evidence type="ECO:0000256" key="4">
    <source>
        <dbReference type="SAM" id="Coils"/>
    </source>
</evidence>
<dbReference type="InterPro" id="IPR000055">
    <property type="entry name" value="Restrct_endonuc_typeI_TRD"/>
</dbReference>
<dbReference type="Gene3D" id="3.90.220.20">
    <property type="entry name" value="DNA methylase specificity domains"/>
    <property type="match status" value="2"/>
</dbReference>
<keyword evidence="3" id="KW-0238">DNA-binding</keyword>
<dbReference type="Proteomes" id="UP000008315">
    <property type="component" value="Chromosome"/>
</dbReference>
<dbReference type="REBASE" id="110342">
    <property type="entry name" value="S.Mal20ZORF2078P"/>
</dbReference>
<dbReference type="EMBL" id="FO082060">
    <property type="protein sequence ID" value="CCE23759.1"/>
    <property type="molecule type" value="Genomic_DNA"/>
</dbReference>
<dbReference type="Pfam" id="PF01420">
    <property type="entry name" value="Methylase_S"/>
    <property type="match status" value="2"/>
</dbReference>
<keyword evidence="6" id="KW-0255">Endonuclease</keyword>
<evidence type="ECO:0000313" key="7">
    <source>
        <dbReference type="Proteomes" id="UP000008315"/>
    </source>
</evidence>
<dbReference type="InterPro" id="IPR052021">
    <property type="entry name" value="Type-I_RS_S_subunit"/>
</dbReference>
<feature type="domain" description="Type I restriction modification DNA specificity" evidence="5">
    <location>
        <begin position="63"/>
        <end position="183"/>
    </location>
</feature>